<evidence type="ECO:0000256" key="1">
    <source>
        <dbReference type="SAM" id="MobiDB-lite"/>
    </source>
</evidence>
<dbReference type="PANTHER" id="PTHR35170:SF1">
    <property type="entry name" value="PROTEIN DD3-3"/>
    <property type="match status" value="1"/>
</dbReference>
<proteinExistence type="predicted"/>
<sequence length="118" mass="13190">LSEQSNNAQNQNRLFDSQNNAAGGYQIGDNCNPVCQDEDRNYDQTKEGAMKGTMTFYKGSELYIEWVVQHGCGVNQPNIICQMVLQYMCEKDNPALRDGTKRGNDNTAGGEEELNIEC</sequence>
<gene>
    <name evidence="2" type="ORF">SCF082_LOCUS40326</name>
</gene>
<feature type="non-terminal residue" evidence="2">
    <location>
        <position position="1"/>
    </location>
</feature>
<comment type="caution">
    <text evidence="2">The sequence shown here is derived from an EMBL/GenBank/DDBJ whole genome shotgun (WGS) entry which is preliminary data.</text>
</comment>
<accession>A0ABP0QCC4</accession>
<feature type="region of interest" description="Disordered" evidence="1">
    <location>
        <begin position="95"/>
        <end position="114"/>
    </location>
</feature>
<reference evidence="2 3" key="1">
    <citation type="submission" date="2024-02" db="EMBL/GenBank/DDBJ databases">
        <authorList>
            <person name="Chen Y."/>
            <person name="Shah S."/>
            <person name="Dougan E. K."/>
            <person name="Thang M."/>
            <person name="Chan C."/>
        </authorList>
    </citation>
    <scope>NUCLEOTIDE SEQUENCE [LARGE SCALE GENOMIC DNA]</scope>
</reference>
<dbReference type="InterPro" id="IPR053320">
    <property type="entry name" value="Protein_DD3-3_O-glyco"/>
</dbReference>
<evidence type="ECO:0000313" key="3">
    <source>
        <dbReference type="Proteomes" id="UP001642464"/>
    </source>
</evidence>
<organism evidence="2 3">
    <name type="scientific">Durusdinium trenchii</name>
    <dbReference type="NCBI Taxonomy" id="1381693"/>
    <lineage>
        <taxon>Eukaryota</taxon>
        <taxon>Sar</taxon>
        <taxon>Alveolata</taxon>
        <taxon>Dinophyceae</taxon>
        <taxon>Suessiales</taxon>
        <taxon>Symbiodiniaceae</taxon>
        <taxon>Durusdinium</taxon>
    </lineage>
</organism>
<evidence type="ECO:0000313" key="2">
    <source>
        <dbReference type="EMBL" id="CAK9085105.1"/>
    </source>
</evidence>
<dbReference type="PANTHER" id="PTHR35170">
    <property type="entry name" value="PROTEIN DD3-3"/>
    <property type="match status" value="1"/>
</dbReference>
<protein>
    <submittedName>
        <fullName evidence="2">Protein DD3-3</fullName>
    </submittedName>
</protein>
<feature type="compositionally biased region" description="Basic and acidic residues" evidence="1">
    <location>
        <begin position="95"/>
        <end position="104"/>
    </location>
</feature>
<dbReference type="EMBL" id="CAXAMM010039242">
    <property type="protein sequence ID" value="CAK9085105.1"/>
    <property type="molecule type" value="Genomic_DNA"/>
</dbReference>
<dbReference type="Proteomes" id="UP001642464">
    <property type="component" value="Unassembled WGS sequence"/>
</dbReference>
<keyword evidence="3" id="KW-1185">Reference proteome</keyword>
<name>A0ABP0QCC4_9DINO</name>